<evidence type="ECO:0000313" key="3">
    <source>
        <dbReference type="EMBL" id="KAJ7744667.1"/>
    </source>
</evidence>
<feature type="compositionally biased region" description="Basic and acidic residues" evidence="1">
    <location>
        <begin position="310"/>
        <end position="323"/>
    </location>
</feature>
<accession>A0AAD7IJL7</accession>
<feature type="transmembrane region" description="Helical" evidence="2">
    <location>
        <begin position="86"/>
        <end position="111"/>
    </location>
</feature>
<feature type="transmembrane region" description="Helical" evidence="2">
    <location>
        <begin position="123"/>
        <end position="146"/>
    </location>
</feature>
<evidence type="ECO:0000256" key="2">
    <source>
        <dbReference type="SAM" id="Phobius"/>
    </source>
</evidence>
<dbReference type="Proteomes" id="UP001215598">
    <property type="component" value="Unassembled WGS sequence"/>
</dbReference>
<keyword evidence="4" id="KW-1185">Reference proteome</keyword>
<protein>
    <submittedName>
        <fullName evidence="3">Uncharacterized protein</fullName>
    </submittedName>
</protein>
<sequence length="323" mass="34912">MSQPSGASEQIPLDLQKQIMVSAYVFAGSTAVFIWDILNNLRSEYSLLSRHRLNAATVGYFASRIASFVYVLGFTIFASYPLQDCAAAYPAFSAFFPIGVSGTASLFFFRVRAIFHRELLPTIIFGCLWLVVLASSIATTVAGGAIGVGDPTVCVVARRHFPAAFFGFSGIAITRSSKHPGSKSRCCSAAPTCLPFQSRSSWTARCITLMAFVPVSPVYHGFLVIPNVTITSIMACRVYRNTKLGVARGRGDLTLPTLNTLAASGNTVPLSVVQFASQNTEMTGELHTQGPESDSTEHEESRTGIQLHLMSRDKKSSQPHDIP</sequence>
<feature type="transmembrane region" description="Helical" evidence="2">
    <location>
        <begin position="218"/>
        <end position="239"/>
    </location>
</feature>
<keyword evidence="2" id="KW-0472">Membrane</keyword>
<gene>
    <name evidence="3" type="ORF">B0H16DRAFT_988248</name>
</gene>
<feature type="transmembrane region" description="Helical" evidence="2">
    <location>
        <begin position="58"/>
        <end position="80"/>
    </location>
</feature>
<evidence type="ECO:0000256" key="1">
    <source>
        <dbReference type="SAM" id="MobiDB-lite"/>
    </source>
</evidence>
<dbReference type="EMBL" id="JARKIB010000086">
    <property type="protein sequence ID" value="KAJ7744667.1"/>
    <property type="molecule type" value="Genomic_DNA"/>
</dbReference>
<feature type="transmembrane region" description="Helical" evidence="2">
    <location>
        <begin position="20"/>
        <end position="38"/>
    </location>
</feature>
<name>A0AAD7IJL7_9AGAR</name>
<feature type="region of interest" description="Disordered" evidence="1">
    <location>
        <begin position="282"/>
        <end position="323"/>
    </location>
</feature>
<keyword evidence="2" id="KW-1133">Transmembrane helix</keyword>
<dbReference type="AlphaFoldDB" id="A0AAD7IJL7"/>
<evidence type="ECO:0000313" key="4">
    <source>
        <dbReference type="Proteomes" id="UP001215598"/>
    </source>
</evidence>
<proteinExistence type="predicted"/>
<comment type="caution">
    <text evidence="3">The sequence shown here is derived from an EMBL/GenBank/DDBJ whole genome shotgun (WGS) entry which is preliminary data.</text>
</comment>
<reference evidence="3" key="1">
    <citation type="submission" date="2023-03" db="EMBL/GenBank/DDBJ databases">
        <title>Massive genome expansion in bonnet fungi (Mycena s.s.) driven by repeated elements and novel gene families across ecological guilds.</title>
        <authorList>
            <consortium name="Lawrence Berkeley National Laboratory"/>
            <person name="Harder C.B."/>
            <person name="Miyauchi S."/>
            <person name="Viragh M."/>
            <person name="Kuo A."/>
            <person name="Thoen E."/>
            <person name="Andreopoulos B."/>
            <person name="Lu D."/>
            <person name="Skrede I."/>
            <person name="Drula E."/>
            <person name="Henrissat B."/>
            <person name="Morin E."/>
            <person name="Kohler A."/>
            <person name="Barry K."/>
            <person name="LaButti K."/>
            <person name="Morin E."/>
            <person name="Salamov A."/>
            <person name="Lipzen A."/>
            <person name="Mereny Z."/>
            <person name="Hegedus B."/>
            <person name="Baldrian P."/>
            <person name="Stursova M."/>
            <person name="Weitz H."/>
            <person name="Taylor A."/>
            <person name="Grigoriev I.V."/>
            <person name="Nagy L.G."/>
            <person name="Martin F."/>
            <person name="Kauserud H."/>
        </authorList>
    </citation>
    <scope>NUCLEOTIDE SEQUENCE</scope>
    <source>
        <strain evidence="3">CBHHK182m</strain>
    </source>
</reference>
<organism evidence="3 4">
    <name type="scientific">Mycena metata</name>
    <dbReference type="NCBI Taxonomy" id="1033252"/>
    <lineage>
        <taxon>Eukaryota</taxon>
        <taxon>Fungi</taxon>
        <taxon>Dikarya</taxon>
        <taxon>Basidiomycota</taxon>
        <taxon>Agaricomycotina</taxon>
        <taxon>Agaricomycetes</taxon>
        <taxon>Agaricomycetidae</taxon>
        <taxon>Agaricales</taxon>
        <taxon>Marasmiineae</taxon>
        <taxon>Mycenaceae</taxon>
        <taxon>Mycena</taxon>
    </lineage>
</organism>
<keyword evidence="2" id="KW-0812">Transmembrane</keyword>